<gene>
    <name evidence="16" type="ORF">EP073_03300</name>
</gene>
<keyword evidence="8" id="KW-0418">Kinase</keyword>
<dbReference type="EC" id="2.7.13.3" evidence="2"/>
<dbReference type="RefSeq" id="WP_128465748.1">
    <property type="nucleotide sequence ID" value="NZ_CP035108.1"/>
</dbReference>
<evidence type="ECO:0000256" key="1">
    <source>
        <dbReference type="ARBA" id="ARBA00000085"/>
    </source>
</evidence>
<dbReference type="Pfam" id="PF02518">
    <property type="entry name" value="HATPase_c"/>
    <property type="match status" value="1"/>
</dbReference>
<evidence type="ECO:0000256" key="7">
    <source>
        <dbReference type="ARBA" id="ARBA00022741"/>
    </source>
</evidence>
<evidence type="ECO:0000259" key="15">
    <source>
        <dbReference type="PROSITE" id="PS50894"/>
    </source>
</evidence>
<dbReference type="GO" id="GO:0005737">
    <property type="term" value="C:cytoplasm"/>
    <property type="evidence" value="ECO:0007669"/>
    <property type="project" value="InterPro"/>
</dbReference>
<name>A0A410JWQ5_9BACT</name>
<dbReference type="PANTHER" id="PTHR43395:SF10">
    <property type="entry name" value="CHEMOTAXIS PROTEIN CHEA"/>
    <property type="match status" value="1"/>
</dbReference>
<feature type="domain" description="Histidine kinase" evidence="13">
    <location>
        <begin position="351"/>
        <end position="554"/>
    </location>
</feature>
<evidence type="ECO:0000256" key="6">
    <source>
        <dbReference type="ARBA" id="ARBA00022679"/>
    </source>
</evidence>
<dbReference type="SMART" id="SM00387">
    <property type="entry name" value="HATPase_c"/>
    <property type="match status" value="1"/>
</dbReference>
<dbReference type="PRINTS" id="PR00344">
    <property type="entry name" value="BCTRLSENSOR"/>
</dbReference>
<dbReference type="CDD" id="cd00731">
    <property type="entry name" value="CheA_reg"/>
    <property type="match status" value="1"/>
</dbReference>
<dbReference type="CDD" id="cd16916">
    <property type="entry name" value="HATPase_CheA-like"/>
    <property type="match status" value="1"/>
</dbReference>
<dbReference type="PROSITE" id="PS50851">
    <property type="entry name" value="CHEW"/>
    <property type="match status" value="1"/>
</dbReference>
<keyword evidence="5 12" id="KW-0597">Phosphoprotein</keyword>
<dbReference type="AlphaFoldDB" id="A0A410JWQ5"/>
<evidence type="ECO:0000313" key="16">
    <source>
        <dbReference type="EMBL" id="QAR32461.1"/>
    </source>
</evidence>
<evidence type="ECO:0000256" key="9">
    <source>
        <dbReference type="ARBA" id="ARBA00022840"/>
    </source>
</evidence>
<dbReference type="InterPro" id="IPR036890">
    <property type="entry name" value="HATPase_C_sf"/>
</dbReference>
<dbReference type="EMBL" id="CP035108">
    <property type="protein sequence ID" value="QAR32461.1"/>
    <property type="molecule type" value="Genomic_DNA"/>
</dbReference>
<dbReference type="InterPro" id="IPR003594">
    <property type="entry name" value="HATPase_dom"/>
</dbReference>
<dbReference type="Gene3D" id="2.30.30.40">
    <property type="entry name" value="SH3 Domains"/>
    <property type="match status" value="1"/>
</dbReference>
<dbReference type="PANTHER" id="PTHR43395">
    <property type="entry name" value="SENSOR HISTIDINE KINASE CHEA"/>
    <property type="match status" value="1"/>
</dbReference>
<evidence type="ECO:0000256" key="4">
    <source>
        <dbReference type="ARBA" id="ARBA00022500"/>
    </source>
</evidence>
<dbReference type="PROSITE" id="PS50109">
    <property type="entry name" value="HIS_KIN"/>
    <property type="match status" value="1"/>
</dbReference>
<dbReference type="InterPro" id="IPR002545">
    <property type="entry name" value="CheW-lke_dom"/>
</dbReference>
<dbReference type="CDD" id="cd00088">
    <property type="entry name" value="HPT"/>
    <property type="match status" value="1"/>
</dbReference>
<dbReference type="Gene3D" id="3.30.565.10">
    <property type="entry name" value="Histidine kinase-like ATPase, C-terminal domain"/>
    <property type="match status" value="1"/>
</dbReference>
<reference evidence="16 17" key="1">
    <citation type="submission" date="2019-01" db="EMBL/GenBank/DDBJ databases">
        <title>Geovibrio thiophilus DSM 11263, complete genome.</title>
        <authorList>
            <person name="Spring S."/>
            <person name="Bunk B."/>
            <person name="Sproer C."/>
        </authorList>
    </citation>
    <scope>NUCLEOTIDE SEQUENCE [LARGE SCALE GENOMIC DNA]</scope>
    <source>
        <strain evidence="16 17">DSM 11263</strain>
    </source>
</reference>
<dbReference type="GO" id="GO:0000155">
    <property type="term" value="F:phosphorelay sensor kinase activity"/>
    <property type="evidence" value="ECO:0007669"/>
    <property type="project" value="InterPro"/>
</dbReference>
<dbReference type="InterPro" id="IPR005467">
    <property type="entry name" value="His_kinase_dom"/>
</dbReference>
<dbReference type="InterPro" id="IPR004105">
    <property type="entry name" value="CheA-like_dim"/>
</dbReference>
<evidence type="ECO:0000313" key="17">
    <source>
        <dbReference type="Proteomes" id="UP000287502"/>
    </source>
</evidence>
<dbReference type="InterPro" id="IPR037006">
    <property type="entry name" value="CheA-like_homodim_sf"/>
</dbReference>
<dbReference type="SMART" id="SM00260">
    <property type="entry name" value="CheW"/>
    <property type="match status" value="1"/>
</dbReference>
<evidence type="ECO:0000256" key="10">
    <source>
        <dbReference type="ARBA" id="ARBA00023012"/>
    </source>
</evidence>
<organism evidence="16 17">
    <name type="scientific">Geovibrio thiophilus</name>
    <dbReference type="NCBI Taxonomy" id="139438"/>
    <lineage>
        <taxon>Bacteria</taxon>
        <taxon>Pseudomonadati</taxon>
        <taxon>Deferribacterota</taxon>
        <taxon>Deferribacteres</taxon>
        <taxon>Deferribacterales</taxon>
        <taxon>Geovibrionaceae</taxon>
        <taxon>Geovibrio</taxon>
    </lineage>
</organism>
<dbReference type="Pfam" id="PF01584">
    <property type="entry name" value="CheW"/>
    <property type="match status" value="1"/>
</dbReference>
<dbReference type="InterPro" id="IPR004358">
    <property type="entry name" value="Sig_transdc_His_kin-like_C"/>
</dbReference>
<evidence type="ECO:0000256" key="12">
    <source>
        <dbReference type="PROSITE-ProRule" id="PRU00110"/>
    </source>
</evidence>
<sequence length="687" mass="75270">MSADIHKQAFVTEAGELLEELEQSLMELENTPDDSDLVAKVFRAMHTIKGSGSMFGFDNLAAFVHGIETAYDLVREGKLAVTQEMIENSLKSCDVIKEMVADETIDSSGGVAAALKNFFAALQGGGASAAKPAEKARERKSSLTTFRVQFKPHEDIFTRGVNVQLLLNEIAELGECKVIAHPENVPYLDELESEKCYVNWDIILTTDKGENAIRDVFIFVEDDCDITITPVAFYDGESADDHERIGEILVEKGDISRIELEAILSEKKRLGEILVEKGAVAPSAIDAALEEQKHIREIKAKKSEAEGMTSIRVQSDKLDFLVDLVGELVTVQARLSQTAARKNEPELLKIAEDVERLVWDLRDNTMSIRMLPIGSTFSKFNRLVRDLSHTLGKKIDLVTEGAETELDKTVIEKLNDPLVHLIRNSIDHGLEMPEERKSAGKKETGTITLSARHSGDSVLIQITDDGRGIDPEKVRRKAIEKGLIAETVELTAKEACELILAPGFSTAEAVSNISGRGVGMDVVKRNIEALKGTLDITSEKGKGTVISLKLPLTLAIIDGLLIKVSDQFFIIPLAVVEECIELTPKDIANSHGRSIIQVRGDIVPYIKLRELFGIRSEVPEIQQIVVTEIDGRRVGFVTDSVIGDHQTVIKSLGKIFKEVHGVSGASILGDGSVALIIDAVKIYHGIE</sequence>
<evidence type="ECO:0000259" key="13">
    <source>
        <dbReference type="PROSITE" id="PS50109"/>
    </source>
</evidence>
<dbReference type="InterPro" id="IPR036641">
    <property type="entry name" value="HPT_dom_sf"/>
</dbReference>
<evidence type="ECO:0000256" key="2">
    <source>
        <dbReference type="ARBA" id="ARBA00012438"/>
    </source>
</evidence>
<evidence type="ECO:0000256" key="11">
    <source>
        <dbReference type="ARBA" id="ARBA00035100"/>
    </source>
</evidence>
<proteinExistence type="predicted"/>
<dbReference type="InterPro" id="IPR036097">
    <property type="entry name" value="HisK_dim/P_sf"/>
</dbReference>
<dbReference type="SUPFAM" id="SSF50341">
    <property type="entry name" value="CheW-like"/>
    <property type="match status" value="1"/>
</dbReference>
<dbReference type="InterPro" id="IPR008207">
    <property type="entry name" value="Sig_transdc_His_kin_Hpt_dom"/>
</dbReference>
<dbReference type="Gene3D" id="1.20.120.160">
    <property type="entry name" value="HPT domain"/>
    <property type="match status" value="1"/>
</dbReference>
<dbReference type="GO" id="GO:0006935">
    <property type="term" value="P:chemotaxis"/>
    <property type="evidence" value="ECO:0007669"/>
    <property type="project" value="UniProtKB-KW"/>
</dbReference>
<dbReference type="Pfam" id="PF01627">
    <property type="entry name" value="Hpt"/>
    <property type="match status" value="1"/>
</dbReference>
<keyword evidence="6" id="KW-0808">Transferase</keyword>
<keyword evidence="4" id="KW-0145">Chemotaxis</keyword>
<dbReference type="SUPFAM" id="SSF55874">
    <property type="entry name" value="ATPase domain of HSP90 chaperone/DNA topoisomerase II/histidine kinase"/>
    <property type="match status" value="1"/>
</dbReference>
<evidence type="ECO:0000256" key="8">
    <source>
        <dbReference type="ARBA" id="ARBA00022777"/>
    </source>
</evidence>
<dbReference type="OrthoDB" id="9803176at2"/>
<dbReference type="SMART" id="SM01231">
    <property type="entry name" value="H-kinase_dim"/>
    <property type="match status" value="1"/>
</dbReference>
<keyword evidence="17" id="KW-1185">Reference proteome</keyword>
<evidence type="ECO:0000259" key="14">
    <source>
        <dbReference type="PROSITE" id="PS50851"/>
    </source>
</evidence>
<dbReference type="FunFam" id="3.30.565.10:FF:000016">
    <property type="entry name" value="Chemotaxis protein CheA, putative"/>
    <property type="match status" value="1"/>
</dbReference>
<keyword evidence="7" id="KW-0547">Nucleotide-binding</keyword>
<feature type="domain" description="HPt" evidence="15">
    <location>
        <begin position="1"/>
        <end position="103"/>
    </location>
</feature>
<evidence type="ECO:0000256" key="5">
    <source>
        <dbReference type="ARBA" id="ARBA00022553"/>
    </source>
</evidence>
<comment type="catalytic activity">
    <reaction evidence="1">
        <text>ATP + protein L-histidine = ADP + protein N-phospho-L-histidine.</text>
        <dbReference type="EC" id="2.7.13.3"/>
    </reaction>
</comment>
<comment type="function">
    <text evidence="11">Involved in the transmission of sensory signals from the chemoreceptors to the flagellar motors. CheA is autophosphorylated; it can transfer its phosphate group to either CheB or CheY.</text>
</comment>
<dbReference type="InterPro" id="IPR036061">
    <property type="entry name" value="CheW-like_dom_sf"/>
</dbReference>
<dbReference type="Pfam" id="PF02895">
    <property type="entry name" value="H-kinase_dim"/>
    <property type="match status" value="1"/>
</dbReference>
<protein>
    <recommendedName>
        <fullName evidence="3">Chemotaxis protein CheA</fullName>
        <ecNumber evidence="2">2.7.13.3</ecNumber>
    </recommendedName>
</protein>
<dbReference type="Gene3D" id="1.10.287.560">
    <property type="entry name" value="Histidine kinase CheA-like, homodimeric domain"/>
    <property type="match status" value="1"/>
</dbReference>
<dbReference type="KEGG" id="gtl:EP073_03300"/>
<dbReference type="Proteomes" id="UP000287502">
    <property type="component" value="Chromosome"/>
</dbReference>
<feature type="modified residue" description="Phosphohistidine" evidence="12">
    <location>
        <position position="46"/>
    </location>
</feature>
<keyword evidence="9" id="KW-0067">ATP-binding</keyword>
<evidence type="ECO:0000256" key="3">
    <source>
        <dbReference type="ARBA" id="ARBA00021495"/>
    </source>
</evidence>
<dbReference type="GO" id="GO:0005524">
    <property type="term" value="F:ATP binding"/>
    <property type="evidence" value="ECO:0007669"/>
    <property type="project" value="UniProtKB-KW"/>
</dbReference>
<dbReference type="SMART" id="SM00073">
    <property type="entry name" value="HPT"/>
    <property type="match status" value="1"/>
</dbReference>
<dbReference type="InterPro" id="IPR051315">
    <property type="entry name" value="Bact_Chemotaxis_CheA"/>
</dbReference>
<dbReference type="SUPFAM" id="SSF160246">
    <property type="entry name" value="EspE N-terminal domain-like"/>
    <property type="match status" value="1"/>
</dbReference>
<keyword evidence="10" id="KW-0902">Two-component regulatory system</keyword>
<accession>A0A410JWQ5</accession>
<dbReference type="SUPFAM" id="SSF47226">
    <property type="entry name" value="Histidine-containing phosphotransfer domain, HPT domain"/>
    <property type="match status" value="1"/>
</dbReference>
<dbReference type="InterPro" id="IPR037257">
    <property type="entry name" value="T2SS_E_N_sf"/>
</dbReference>
<dbReference type="PROSITE" id="PS50894">
    <property type="entry name" value="HPT"/>
    <property type="match status" value="1"/>
</dbReference>
<dbReference type="SUPFAM" id="SSF47384">
    <property type="entry name" value="Homodimeric domain of signal transducing histidine kinase"/>
    <property type="match status" value="1"/>
</dbReference>
<feature type="domain" description="CheW-like" evidence="14">
    <location>
        <begin position="556"/>
        <end position="687"/>
    </location>
</feature>